<reference evidence="3 4" key="1">
    <citation type="journal article" date="2012" name="Stand. Genomic Sci.">
        <title>Genome sequence of the soil bacterium Saccharomonospora azurea type strain (NA-128(T)).</title>
        <authorList>
            <person name="Klenk H.P."/>
            <person name="Held B."/>
            <person name="Lucas S."/>
            <person name="Lapidus A."/>
            <person name="Copeland A."/>
            <person name="Hammon N."/>
            <person name="Pitluck S."/>
            <person name="Goodwin L.A."/>
            <person name="Han C."/>
            <person name="Tapia R."/>
            <person name="Brambilla E.M."/>
            <person name="Potter G."/>
            <person name="Land M."/>
            <person name="Ivanova N."/>
            <person name="Rohde M."/>
            <person name="Goker M."/>
            <person name="Detter J.C."/>
            <person name="Kyrpides N.C."/>
            <person name="Woyke T."/>
        </authorList>
    </citation>
    <scope>NUCLEOTIDE SEQUENCE [LARGE SCALE GENOMIC DNA]</scope>
    <source>
        <strain evidence="3 4">NA-128</strain>
    </source>
</reference>
<feature type="transmembrane region" description="Helical" evidence="1">
    <location>
        <begin position="52"/>
        <end position="71"/>
    </location>
</feature>
<evidence type="ECO:0000256" key="1">
    <source>
        <dbReference type="SAM" id="Phobius"/>
    </source>
</evidence>
<accession>H8G3L2</accession>
<evidence type="ECO:0000313" key="4">
    <source>
        <dbReference type="Proteomes" id="UP000004705"/>
    </source>
</evidence>
<keyword evidence="1" id="KW-1133">Transmembrane helix</keyword>
<dbReference type="EMBL" id="CM001466">
    <property type="protein sequence ID" value="EHY88070.1"/>
    <property type="molecule type" value="Genomic_DNA"/>
</dbReference>
<keyword evidence="1" id="KW-0812">Transmembrane</keyword>
<dbReference type="InterPro" id="IPR027381">
    <property type="entry name" value="LytR/CpsA/Psr_C"/>
</dbReference>
<dbReference type="HOGENOM" id="CLU_104158_0_0_11"/>
<gene>
    <name evidence="3" type="ORF">SacazDRAFT_01134</name>
</gene>
<dbReference type="Proteomes" id="UP000004705">
    <property type="component" value="Chromosome"/>
</dbReference>
<dbReference type="AlphaFoldDB" id="H8G3L2"/>
<keyword evidence="4" id="KW-1185">Reference proteome</keyword>
<evidence type="ECO:0000259" key="2">
    <source>
        <dbReference type="Pfam" id="PF13399"/>
    </source>
</evidence>
<feature type="domain" description="LytR/CpsA/Psr regulator C-terminal" evidence="2">
    <location>
        <begin position="116"/>
        <end position="207"/>
    </location>
</feature>
<protein>
    <recommendedName>
        <fullName evidence="2">LytR/CpsA/Psr regulator C-terminal domain-containing protein</fullName>
    </recommendedName>
</protein>
<organism evidence="3 4">
    <name type="scientific">Saccharomonospora azurea NA-128</name>
    <dbReference type="NCBI Taxonomy" id="882081"/>
    <lineage>
        <taxon>Bacteria</taxon>
        <taxon>Bacillati</taxon>
        <taxon>Actinomycetota</taxon>
        <taxon>Actinomycetes</taxon>
        <taxon>Pseudonocardiales</taxon>
        <taxon>Pseudonocardiaceae</taxon>
        <taxon>Saccharomonospora</taxon>
    </lineage>
</organism>
<evidence type="ECO:0000313" key="3">
    <source>
        <dbReference type="EMBL" id="EHY88070.1"/>
    </source>
</evidence>
<dbReference type="Pfam" id="PF13399">
    <property type="entry name" value="LytR_C"/>
    <property type="match status" value="1"/>
</dbReference>
<keyword evidence="1" id="KW-0472">Membrane</keyword>
<dbReference type="NCBIfam" id="NF035953">
    <property type="entry name" value="integrity_Cei"/>
    <property type="match status" value="1"/>
</dbReference>
<proteinExistence type="predicted"/>
<sequence>MPAYTSDGGHACAPFQGIHFSCEGTGQVAAGTGGRPGNGRQRAVRPYRKRKPLPALIFIGVLGVAAVTVWVNVISSSGDIAEAVACEPRPMPPADTTFTPLPYDALATTSPLPPSQVEVTVLNANNTRGEASIATEALRQLGFTRVTDPGNDEVYTGDTVAECHGQIRFGAPGERAARTVHLLNPCLELIRDNREDPTVDLAIGTKFNDVSPSGVAVEILDRLKSWSAENEHTETDEQSARQDGPVIDQELLTQTLPKHC</sequence>
<name>H8G3L2_9PSEU</name>